<accession>A0A8K0QUQ4</accession>
<evidence type="ECO:0000313" key="2">
    <source>
        <dbReference type="EMBL" id="KAH7072389.1"/>
    </source>
</evidence>
<dbReference type="PANTHER" id="PTHR38116">
    <property type="entry name" value="CHROMOSOME 7, WHOLE GENOME SHOTGUN SEQUENCE"/>
    <property type="match status" value="1"/>
</dbReference>
<protein>
    <recommendedName>
        <fullName evidence="4">BZIP domain-containing protein</fullName>
    </recommendedName>
</protein>
<name>A0A8K0QUQ4_9PLEO</name>
<evidence type="ECO:0000256" key="1">
    <source>
        <dbReference type="SAM" id="MobiDB-lite"/>
    </source>
</evidence>
<evidence type="ECO:0000313" key="3">
    <source>
        <dbReference type="Proteomes" id="UP000813461"/>
    </source>
</evidence>
<feature type="region of interest" description="Disordered" evidence="1">
    <location>
        <begin position="1"/>
        <end position="83"/>
    </location>
</feature>
<dbReference type="InterPro" id="IPR021833">
    <property type="entry name" value="DUF3425"/>
</dbReference>
<feature type="compositionally biased region" description="Basic and acidic residues" evidence="1">
    <location>
        <begin position="1"/>
        <end position="29"/>
    </location>
</feature>
<sequence>MVRRTDPKDDDWQHVTDAKKRKQIQDRLAQRARRQRLREAKFRLTDKSDHAPEPHLHSPDGCTCGSPQDAEPHTSKKHPSNNTAIEDDILSSLMLDHYNLTNPIDTINSIDPTLSHFSATNDPLSVDLSLKTIATVSPLNASYLSPLLRAPISQPAPPLSVFSALYLNGSILGLTCAVCISSRSPHPSPNHPPSLHPTEMQLQVVHPRWFDRLPFPRMRDTLIRLIGAIDEEELVRDLFTMPSWRIETGERRDGMDAAWDPRAWKMEKEWEVKWGWLMY</sequence>
<organism evidence="2 3">
    <name type="scientific">Paraphoma chrysanthemicola</name>
    <dbReference type="NCBI Taxonomy" id="798071"/>
    <lineage>
        <taxon>Eukaryota</taxon>
        <taxon>Fungi</taxon>
        <taxon>Dikarya</taxon>
        <taxon>Ascomycota</taxon>
        <taxon>Pezizomycotina</taxon>
        <taxon>Dothideomycetes</taxon>
        <taxon>Pleosporomycetidae</taxon>
        <taxon>Pleosporales</taxon>
        <taxon>Pleosporineae</taxon>
        <taxon>Phaeosphaeriaceae</taxon>
        <taxon>Paraphoma</taxon>
    </lineage>
</organism>
<keyword evidence="3" id="KW-1185">Reference proteome</keyword>
<dbReference type="EMBL" id="JAGMVJ010000023">
    <property type="protein sequence ID" value="KAH7072389.1"/>
    <property type="molecule type" value="Genomic_DNA"/>
</dbReference>
<dbReference type="OrthoDB" id="2245989at2759"/>
<proteinExistence type="predicted"/>
<feature type="compositionally biased region" description="Basic and acidic residues" evidence="1">
    <location>
        <begin position="37"/>
        <end position="58"/>
    </location>
</feature>
<dbReference type="PANTHER" id="PTHR38116:SF9">
    <property type="entry name" value="BZIP DOMAIN-CONTAINING PROTEIN"/>
    <property type="match status" value="1"/>
</dbReference>
<dbReference type="Proteomes" id="UP000813461">
    <property type="component" value="Unassembled WGS sequence"/>
</dbReference>
<comment type="caution">
    <text evidence="2">The sequence shown here is derived from an EMBL/GenBank/DDBJ whole genome shotgun (WGS) entry which is preliminary data.</text>
</comment>
<dbReference type="AlphaFoldDB" id="A0A8K0QUQ4"/>
<reference evidence="2" key="1">
    <citation type="journal article" date="2021" name="Nat. Commun.">
        <title>Genetic determinants of endophytism in the Arabidopsis root mycobiome.</title>
        <authorList>
            <person name="Mesny F."/>
            <person name="Miyauchi S."/>
            <person name="Thiergart T."/>
            <person name="Pickel B."/>
            <person name="Atanasova L."/>
            <person name="Karlsson M."/>
            <person name="Huettel B."/>
            <person name="Barry K.W."/>
            <person name="Haridas S."/>
            <person name="Chen C."/>
            <person name="Bauer D."/>
            <person name="Andreopoulos W."/>
            <person name="Pangilinan J."/>
            <person name="LaButti K."/>
            <person name="Riley R."/>
            <person name="Lipzen A."/>
            <person name="Clum A."/>
            <person name="Drula E."/>
            <person name="Henrissat B."/>
            <person name="Kohler A."/>
            <person name="Grigoriev I.V."/>
            <person name="Martin F.M."/>
            <person name="Hacquard S."/>
        </authorList>
    </citation>
    <scope>NUCLEOTIDE SEQUENCE</scope>
    <source>
        <strain evidence="2">MPI-SDFR-AT-0120</strain>
    </source>
</reference>
<dbReference type="Pfam" id="PF11905">
    <property type="entry name" value="DUF3425"/>
    <property type="match status" value="1"/>
</dbReference>
<evidence type="ECO:0008006" key="4">
    <source>
        <dbReference type="Google" id="ProtNLM"/>
    </source>
</evidence>
<gene>
    <name evidence="2" type="ORF">FB567DRAFT_597783</name>
</gene>